<evidence type="ECO:0000256" key="9">
    <source>
        <dbReference type="ARBA" id="ARBA00023034"/>
    </source>
</evidence>
<dbReference type="GO" id="GO:0000139">
    <property type="term" value="C:Golgi membrane"/>
    <property type="evidence" value="ECO:0007669"/>
    <property type="project" value="UniProtKB-SubCell"/>
</dbReference>
<evidence type="ECO:0000256" key="4">
    <source>
        <dbReference type="ARBA" id="ARBA00022676"/>
    </source>
</evidence>
<dbReference type="GeneID" id="136810022"/>
<evidence type="ECO:0000256" key="3">
    <source>
        <dbReference type="ARBA" id="ARBA00008919"/>
    </source>
</evidence>
<keyword evidence="9 12" id="KW-0333">Golgi apparatus</keyword>
<accession>A0A7M5X5K2</accession>
<dbReference type="SUPFAM" id="SSF53756">
    <property type="entry name" value="UDP-Glycosyltransferase/glycogen phosphorylase"/>
    <property type="match status" value="1"/>
</dbReference>
<dbReference type="RefSeq" id="XP_066922690.1">
    <property type="nucleotide sequence ID" value="XM_067066589.1"/>
</dbReference>
<dbReference type="Pfam" id="PF00852">
    <property type="entry name" value="Glyco_transf_10"/>
    <property type="match status" value="1"/>
</dbReference>
<evidence type="ECO:0000259" key="14">
    <source>
        <dbReference type="Pfam" id="PF17039"/>
    </source>
</evidence>
<dbReference type="PANTHER" id="PTHR48438">
    <property type="entry name" value="ALPHA-(1,3)-FUCOSYLTRANSFERASE C-RELATED"/>
    <property type="match status" value="1"/>
</dbReference>
<dbReference type="EC" id="2.4.1.-" evidence="12"/>
<feature type="domain" description="Fucosyltransferase C-terminal" evidence="13">
    <location>
        <begin position="265"/>
        <end position="440"/>
    </location>
</feature>
<evidence type="ECO:0000256" key="1">
    <source>
        <dbReference type="ARBA" id="ARBA00004323"/>
    </source>
</evidence>
<keyword evidence="8 12" id="KW-1133">Transmembrane helix</keyword>
<evidence type="ECO:0000256" key="7">
    <source>
        <dbReference type="ARBA" id="ARBA00022968"/>
    </source>
</evidence>
<dbReference type="UniPathway" id="UPA00378"/>
<organism evidence="15 16">
    <name type="scientific">Clytia hemisphaerica</name>
    <dbReference type="NCBI Taxonomy" id="252671"/>
    <lineage>
        <taxon>Eukaryota</taxon>
        <taxon>Metazoa</taxon>
        <taxon>Cnidaria</taxon>
        <taxon>Hydrozoa</taxon>
        <taxon>Hydroidolina</taxon>
        <taxon>Leptothecata</taxon>
        <taxon>Obeliida</taxon>
        <taxon>Clytiidae</taxon>
        <taxon>Clytia</taxon>
    </lineage>
</organism>
<dbReference type="Gene3D" id="3.40.50.11660">
    <property type="entry name" value="Glycosyl transferase family 10, C-terminal domain"/>
    <property type="match status" value="1"/>
</dbReference>
<keyword evidence="7" id="KW-0735">Signal-anchor</keyword>
<evidence type="ECO:0000256" key="10">
    <source>
        <dbReference type="ARBA" id="ARBA00023136"/>
    </source>
</evidence>
<evidence type="ECO:0000256" key="2">
    <source>
        <dbReference type="ARBA" id="ARBA00004922"/>
    </source>
</evidence>
<keyword evidence="10 12" id="KW-0472">Membrane</keyword>
<name>A0A7M5X5K2_9CNID</name>
<keyword evidence="6 12" id="KW-0812">Transmembrane</keyword>
<protein>
    <recommendedName>
        <fullName evidence="12">Fucosyltransferase</fullName>
        <ecNumber evidence="12">2.4.1.-</ecNumber>
    </recommendedName>
</protein>
<evidence type="ECO:0000313" key="16">
    <source>
        <dbReference type="Proteomes" id="UP000594262"/>
    </source>
</evidence>
<dbReference type="InterPro" id="IPR055270">
    <property type="entry name" value="Glyco_tran_10_C"/>
</dbReference>
<dbReference type="InterPro" id="IPR001503">
    <property type="entry name" value="Glyco_trans_10"/>
</dbReference>
<keyword evidence="4 12" id="KW-0328">Glycosyltransferase</keyword>
<dbReference type="AlphaFoldDB" id="A0A7M5X5K2"/>
<evidence type="ECO:0000256" key="8">
    <source>
        <dbReference type="ARBA" id="ARBA00022989"/>
    </source>
</evidence>
<dbReference type="EnsemblMetazoa" id="CLYHEMT018109.1">
    <property type="protein sequence ID" value="CLYHEMP018109.1"/>
    <property type="gene ID" value="CLYHEMG018109"/>
</dbReference>
<comment type="subcellular location">
    <subcellularLocation>
        <location evidence="1">Golgi apparatus membrane</location>
        <topology evidence="1">Single-pass type II membrane protein</topology>
    </subcellularLocation>
    <subcellularLocation>
        <location evidence="12">Golgi apparatus</location>
        <location evidence="12">Golgi stack membrane</location>
        <topology evidence="12">Single-pass type II membrane protein</topology>
    </subcellularLocation>
</comment>
<feature type="domain" description="Fucosyltransferase N-terminal" evidence="14">
    <location>
        <begin position="158"/>
        <end position="243"/>
    </location>
</feature>
<dbReference type="InterPro" id="IPR031481">
    <property type="entry name" value="Glyco_tran_10_N"/>
</dbReference>
<comment type="pathway">
    <text evidence="2">Protein modification; protein glycosylation.</text>
</comment>
<keyword evidence="5 12" id="KW-0808">Transferase</keyword>
<comment type="similarity">
    <text evidence="3 12">Belongs to the glycosyltransferase 10 family.</text>
</comment>
<reference evidence="15" key="1">
    <citation type="submission" date="2021-01" db="UniProtKB">
        <authorList>
            <consortium name="EnsemblMetazoa"/>
        </authorList>
    </citation>
    <scope>IDENTIFICATION</scope>
</reference>
<dbReference type="FunFam" id="3.40.50.11660:FF:000004">
    <property type="entry name" value="Glycoprotein 3-alpha-L-fucosyltransferase A"/>
    <property type="match status" value="1"/>
</dbReference>
<evidence type="ECO:0000256" key="5">
    <source>
        <dbReference type="ARBA" id="ARBA00022679"/>
    </source>
</evidence>
<dbReference type="Proteomes" id="UP000594262">
    <property type="component" value="Unplaced"/>
</dbReference>
<dbReference type="InterPro" id="IPR038577">
    <property type="entry name" value="GT10-like_C_sf"/>
</dbReference>
<keyword evidence="16" id="KW-1185">Reference proteome</keyword>
<dbReference type="Pfam" id="PF17039">
    <property type="entry name" value="Glyco_tran_10_N"/>
    <property type="match status" value="1"/>
</dbReference>
<evidence type="ECO:0000259" key="13">
    <source>
        <dbReference type="Pfam" id="PF00852"/>
    </source>
</evidence>
<evidence type="ECO:0000256" key="6">
    <source>
        <dbReference type="ARBA" id="ARBA00022692"/>
    </source>
</evidence>
<proteinExistence type="inferred from homology"/>
<sequence>MISNKRGMRLMVLYVIIFALTSTFFMWYSIDHLRMRQIPHQSMTQIQPSCNCTTCSKDKNLGNAKSDFQSVREVAKSLKVVTNEIDYFTQSKSTMFDRSLSIYDPEDQNILQTLFPIDENGVETYSKNRLLNQLNVRLKHAEPKLILVNFYDNHLTASAIHNNVCPVDNCQLTSDKKQFRNADAVISHQIPKRIRRPVQKPDQIWIYHQLESPATIPYITGNKGSVNWTATFRSDSVLPTPYGLFIRHDHVNEMPLKADKNYAFGKTKIAAWFVSNCGGFNGRMAYVKELQKYIKIDIYGFCGPLTCKRGLGGDKCLEILRSDYKFYLSFENSNCRDYITEKFFHNALQHDVIPIVMGAHPDDYKRVAPPNSFIHVDEFNSPRQLAEYMHILDNNDDLYNEYFRWKGTGEFINTKFVCRVCAMVQIASIFPMWYRDISQWWTEEQCVRPDQFKWSTWR</sequence>
<evidence type="ECO:0000256" key="11">
    <source>
        <dbReference type="ARBA" id="ARBA00023180"/>
    </source>
</evidence>
<dbReference type="GO" id="GO:0008417">
    <property type="term" value="F:fucosyltransferase activity"/>
    <property type="evidence" value="ECO:0007669"/>
    <property type="project" value="InterPro"/>
</dbReference>
<keyword evidence="11" id="KW-0325">Glycoprotein</keyword>
<dbReference type="PANTHER" id="PTHR48438:SF1">
    <property type="entry name" value="ALPHA-(1,3)-FUCOSYLTRANSFERASE C-RELATED"/>
    <property type="match status" value="1"/>
</dbReference>
<dbReference type="OrthoDB" id="5989014at2759"/>
<evidence type="ECO:0000256" key="12">
    <source>
        <dbReference type="RuleBase" id="RU003832"/>
    </source>
</evidence>
<dbReference type="GO" id="GO:0032580">
    <property type="term" value="C:Golgi cisterna membrane"/>
    <property type="evidence" value="ECO:0007669"/>
    <property type="project" value="UniProtKB-SubCell"/>
</dbReference>
<evidence type="ECO:0000313" key="15">
    <source>
        <dbReference type="EnsemblMetazoa" id="CLYHEMP018109.1"/>
    </source>
</evidence>
<feature type="transmembrane region" description="Helical" evidence="12">
    <location>
        <begin position="12"/>
        <end position="30"/>
    </location>
</feature>